<dbReference type="Gene3D" id="3.90.180.10">
    <property type="entry name" value="Medium-chain alcohol dehydrogenases, catalytic domain"/>
    <property type="match status" value="1"/>
</dbReference>
<dbReference type="FunFam" id="3.40.50.720:FF:000121">
    <property type="entry name" value="Prostaglandin reductase 2"/>
    <property type="match status" value="1"/>
</dbReference>
<name>A0A510Y5J1_MARHA</name>
<dbReference type="OrthoDB" id="9805663at2"/>
<dbReference type="GO" id="GO:0016628">
    <property type="term" value="F:oxidoreductase activity, acting on the CH-CH group of donors, NAD or NADP as acceptor"/>
    <property type="evidence" value="ECO:0007669"/>
    <property type="project" value="InterPro"/>
</dbReference>
<dbReference type="InterPro" id="IPR036291">
    <property type="entry name" value="NAD(P)-bd_dom_sf"/>
</dbReference>
<proteinExistence type="predicted"/>
<dbReference type="SUPFAM" id="SSF50129">
    <property type="entry name" value="GroES-like"/>
    <property type="match status" value="1"/>
</dbReference>
<protein>
    <submittedName>
        <fullName evidence="3">Putative NADP-dependent oxidoreductase YfmJ</fullName>
    </submittedName>
</protein>
<keyword evidence="1" id="KW-0560">Oxidoreductase</keyword>
<accession>A0A510Y5J1</accession>
<reference evidence="3 4" key="1">
    <citation type="submission" date="2019-07" db="EMBL/GenBank/DDBJ databases">
        <title>Whole genome shotgun sequence of Marinococcus halophilus NBRC 102359.</title>
        <authorList>
            <person name="Hosoyama A."/>
            <person name="Uohara A."/>
            <person name="Ohji S."/>
            <person name="Ichikawa N."/>
        </authorList>
    </citation>
    <scope>NUCLEOTIDE SEQUENCE [LARGE SCALE GENOMIC DNA]</scope>
    <source>
        <strain evidence="3 4">NBRC 102359</strain>
    </source>
</reference>
<evidence type="ECO:0000259" key="2">
    <source>
        <dbReference type="SMART" id="SM00829"/>
    </source>
</evidence>
<dbReference type="CDD" id="cd05288">
    <property type="entry name" value="PGDH"/>
    <property type="match status" value="1"/>
</dbReference>
<keyword evidence="4" id="KW-1185">Reference proteome</keyword>
<dbReference type="Pfam" id="PF00107">
    <property type="entry name" value="ADH_zinc_N"/>
    <property type="match status" value="1"/>
</dbReference>
<dbReference type="STRING" id="1371.GCA_900166605_00902"/>
<dbReference type="InterPro" id="IPR013149">
    <property type="entry name" value="ADH-like_C"/>
</dbReference>
<sequence length="333" mass="36247">MATKTRQILLNERPKGLPDKNTFAFNHTEIEAPAEGEALLQMIYISVDPYMRGRMDDRESYVPPFPLHKPIAGGGIARVLESRDSSLSEGDYVTGNLPWQEYVNVNASEVRKVQAEAAPVSAYLSAVGMPGLTAYFGTLSIGQPKQGETFVISGGAGAVGSLAGQIAKMQGARVVGIAGADEKLDYMKSIGFDEVINYKTEDITKAIERTCPDKVDVYFDNVGGEMSDIVLDHLNKFARVVQCGAISTYNDPDNYGPRVQFKLIKSSALMKGFIVGDYADEFEEATKQLAAWVASGDLQYEETILTGFDRIPEAFIGLFTGRNTGKLLVDVSQ</sequence>
<dbReference type="InterPro" id="IPR041694">
    <property type="entry name" value="ADH_N_2"/>
</dbReference>
<dbReference type="SUPFAM" id="SSF51735">
    <property type="entry name" value="NAD(P)-binding Rossmann-fold domains"/>
    <property type="match status" value="1"/>
</dbReference>
<dbReference type="Gene3D" id="3.40.50.720">
    <property type="entry name" value="NAD(P)-binding Rossmann-like Domain"/>
    <property type="match status" value="1"/>
</dbReference>
<dbReference type="InterPro" id="IPR011032">
    <property type="entry name" value="GroES-like_sf"/>
</dbReference>
<evidence type="ECO:0000313" key="4">
    <source>
        <dbReference type="Proteomes" id="UP000321051"/>
    </source>
</evidence>
<dbReference type="RefSeq" id="WP_094909028.1">
    <property type="nucleotide sequence ID" value="NZ_BJUN01000007.1"/>
</dbReference>
<evidence type="ECO:0000313" key="3">
    <source>
        <dbReference type="EMBL" id="GEK58594.1"/>
    </source>
</evidence>
<dbReference type="EMBL" id="BJUN01000007">
    <property type="protein sequence ID" value="GEK58594.1"/>
    <property type="molecule type" value="Genomic_DNA"/>
</dbReference>
<evidence type="ECO:0000256" key="1">
    <source>
        <dbReference type="ARBA" id="ARBA00023002"/>
    </source>
</evidence>
<dbReference type="SMART" id="SM00829">
    <property type="entry name" value="PKS_ER"/>
    <property type="match status" value="1"/>
</dbReference>
<dbReference type="Proteomes" id="UP000321051">
    <property type="component" value="Unassembled WGS sequence"/>
</dbReference>
<dbReference type="Pfam" id="PF16884">
    <property type="entry name" value="ADH_N_2"/>
    <property type="match status" value="1"/>
</dbReference>
<dbReference type="PANTHER" id="PTHR43205:SF7">
    <property type="entry name" value="PROSTAGLANDIN REDUCTASE 1"/>
    <property type="match status" value="1"/>
</dbReference>
<gene>
    <name evidence="3" type="primary">yfmJ</name>
    <name evidence="3" type="ORF">MHA01_14990</name>
</gene>
<dbReference type="InterPro" id="IPR020843">
    <property type="entry name" value="ER"/>
</dbReference>
<feature type="domain" description="Enoyl reductase (ER)" evidence="2">
    <location>
        <begin position="16"/>
        <end position="329"/>
    </location>
</feature>
<organism evidence="3 4">
    <name type="scientific">Marinococcus halophilus</name>
    <dbReference type="NCBI Taxonomy" id="1371"/>
    <lineage>
        <taxon>Bacteria</taxon>
        <taxon>Bacillati</taxon>
        <taxon>Bacillota</taxon>
        <taxon>Bacilli</taxon>
        <taxon>Bacillales</taxon>
        <taxon>Bacillaceae</taxon>
        <taxon>Marinococcus</taxon>
    </lineage>
</organism>
<dbReference type="AlphaFoldDB" id="A0A510Y5J1"/>
<dbReference type="PANTHER" id="PTHR43205">
    <property type="entry name" value="PROSTAGLANDIN REDUCTASE"/>
    <property type="match status" value="1"/>
</dbReference>
<dbReference type="InterPro" id="IPR045010">
    <property type="entry name" value="MDR_fam"/>
</dbReference>
<comment type="caution">
    <text evidence="3">The sequence shown here is derived from an EMBL/GenBank/DDBJ whole genome shotgun (WGS) entry which is preliminary data.</text>
</comment>